<dbReference type="InterPro" id="IPR007893">
    <property type="entry name" value="Spore_coat_U/FanG"/>
</dbReference>
<reference evidence="3" key="1">
    <citation type="journal article" date="2019" name="Int. J. Syst. Evol. Microbiol.">
        <title>The Global Catalogue of Microorganisms (GCM) 10K type strain sequencing project: providing services to taxonomists for standard genome sequencing and annotation.</title>
        <authorList>
            <consortium name="The Broad Institute Genomics Platform"/>
            <consortium name="The Broad Institute Genome Sequencing Center for Infectious Disease"/>
            <person name="Wu L."/>
            <person name="Ma J."/>
        </authorList>
    </citation>
    <scope>NUCLEOTIDE SEQUENCE [LARGE SCALE GENOMIC DNA]</scope>
    <source>
        <strain evidence="3">KACC 11407</strain>
    </source>
</reference>
<dbReference type="PANTHER" id="PTHR37089:SF4">
    <property type="entry name" value="EXPORTED PROTEIN"/>
    <property type="match status" value="1"/>
</dbReference>
<dbReference type="InterPro" id="IPR053167">
    <property type="entry name" value="Spore_coat_component"/>
</dbReference>
<protein>
    <submittedName>
        <fullName evidence="2">Spore coat U domain-containing protein</fullName>
    </submittedName>
</protein>
<comment type="caution">
    <text evidence="2">The sequence shown here is derived from an EMBL/GenBank/DDBJ whole genome shotgun (WGS) entry which is preliminary data.</text>
</comment>
<gene>
    <name evidence="2" type="ORF">ACFPN1_02950</name>
</gene>
<name>A0ABW0SIZ6_9GAMM</name>
<sequence length="194" mass="20589">MVDLPVGAWQRDVGVQRSSMRIDPFRAFVGWLLAAFSVPCLAVTPGEFQVSAQIEAGCLVNAGIPADGADLGDLGILDFGTHSSLSTATVQASLIRNAGVVLSCTPGTELAMQVDGGQNFNGNRRLRLDADTLLSYRIFRQANCTDEIPVSLDLQIDTTNSSDNVVIPIHGCVVLPGNAEPGTYQDTLVVTVTW</sequence>
<evidence type="ECO:0000313" key="3">
    <source>
        <dbReference type="Proteomes" id="UP001596036"/>
    </source>
</evidence>
<dbReference type="EMBL" id="JBHSNM010000001">
    <property type="protein sequence ID" value="MFC5569023.1"/>
    <property type="molecule type" value="Genomic_DNA"/>
</dbReference>
<organism evidence="2 3">
    <name type="scientific">Lysobacter yangpyeongensis</name>
    <dbReference type="NCBI Taxonomy" id="346182"/>
    <lineage>
        <taxon>Bacteria</taxon>
        <taxon>Pseudomonadati</taxon>
        <taxon>Pseudomonadota</taxon>
        <taxon>Gammaproteobacteria</taxon>
        <taxon>Lysobacterales</taxon>
        <taxon>Lysobacteraceae</taxon>
        <taxon>Lysobacter</taxon>
    </lineage>
</organism>
<proteinExistence type="predicted"/>
<dbReference type="PANTHER" id="PTHR37089">
    <property type="entry name" value="PROTEIN U-RELATED"/>
    <property type="match status" value="1"/>
</dbReference>
<feature type="domain" description="Spore coat protein U/FanG" evidence="1">
    <location>
        <begin position="47"/>
        <end position="191"/>
    </location>
</feature>
<evidence type="ECO:0000259" key="1">
    <source>
        <dbReference type="Pfam" id="PF05229"/>
    </source>
</evidence>
<dbReference type="Pfam" id="PF05229">
    <property type="entry name" value="SCPU"/>
    <property type="match status" value="1"/>
</dbReference>
<evidence type="ECO:0000313" key="2">
    <source>
        <dbReference type="EMBL" id="MFC5569023.1"/>
    </source>
</evidence>
<accession>A0ABW0SIZ6</accession>
<dbReference type="Proteomes" id="UP001596036">
    <property type="component" value="Unassembled WGS sequence"/>
</dbReference>
<keyword evidence="3" id="KW-1185">Reference proteome</keyword>